<accession>T0AT23</accession>
<evidence type="ECO:0000313" key="2">
    <source>
        <dbReference type="Proteomes" id="UP000015455"/>
    </source>
</evidence>
<dbReference type="EMBL" id="ATJV01000114">
    <property type="protein sequence ID" value="EPZ13828.1"/>
    <property type="molecule type" value="Genomic_DNA"/>
</dbReference>
<dbReference type="eggNOG" id="ENOG50323TK">
    <property type="taxonomic scope" value="Bacteria"/>
</dbReference>
<dbReference type="InterPro" id="IPR026349">
    <property type="entry name" value="CHP04255"/>
</dbReference>
<comment type="caution">
    <text evidence="1">The sequence shown here is derived from an EMBL/GenBank/DDBJ whole genome shotgun (WGS) entry which is preliminary data.</text>
</comment>
<reference evidence="1 2" key="1">
    <citation type="submission" date="2013-06" db="EMBL/GenBank/DDBJ databases">
        <title>Draft genome sequence of Thauera terpenica.</title>
        <authorList>
            <person name="Liu B."/>
            <person name="Frostegard A.H."/>
            <person name="Shapleigh J.P."/>
        </authorList>
    </citation>
    <scope>NUCLEOTIDE SEQUENCE [LARGE SCALE GENOMIC DNA]</scope>
    <source>
        <strain evidence="1 2">58Eu</strain>
    </source>
</reference>
<evidence type="ECO:0008006" key="3">
    <source>
        <dbReference type="Google" id="ProtNLM"/>
    </source>
</evidence>
<dbReference type="NCBIfam" id="TIGR04255">
    <property type="entry name" value="sporadTIGR04255"/>
    <property type="match status" value="1"/>
</dbReference>
<proteinExistence type="predicted"/>
<gene>
    <name evidence="1" type="ORF">M622_07600</name>
</gene>
<sequence length="248" mass="27669">MAEFRFKSVEFEPQAIAALKERFAPLFSELTEGVTQQVQLGDRGVTVVSAPYIVWRAPLLGKSVHLEADRIIYATTTYPRFDGFLRDSMAVVEALLETLRPSSLHRVGLRYNDVVVPMQDEALADYVYAPLLPFVPLSDNGGKVVRHLSETVVQTAAGTLVVRALAGMHGLGMMPDLQGQFGLPLAIKVPTDKTTAVLDFDHFWELPELEGEPFSVDVASRRLADLHEPAREAFWKVTTDFARTERWN</sequence>
<organism evidence="1 2">
    <name type="scientific">Thauera terpenica 58Eu</name>
    <dbReference type="NCBI Taxonomy" id="1348657"/>
    <lineage>
        <taxon>Bacteria</taxon>
        <taxon>Pseudomonadati</taxon>
        <taxon>Pseudomonadota</taxon>
        <taxon>Betaproteobacteria</taxon>
        <taxon>Rhodocyclales</taxon>
        <taxon>Zoogloeaceae</taxon>
        <taxon>Thauera</taxon>
    </lineage>
</organism>
<protein>
    <recommendedName>
        <fullName evidence="3">TIGR04255 family protein</fullName>
    </recommendedName>
</protein>
<evidence type="ECO:0000313" key="1">
    <source>
        <dbReference type="EMBL" id="EPZ13828.1"/>
    </source>
</evidence>
<dbReference type="PATRIC" id="fig|1348657.5.peg.3552"/>
<name>T0AT23_9RHOO</name>
<dbReference type="AlphaFoldDB" id="T0AT23"/>
<keyword evidence="2" id="KW-1185">Reference proteome</keyword>
<dbReference type="STRING" id="1348657.M622_07600"/>
<dbReference type="Proteomes" id="UP000015455">
    <property type="component" value="Unassembled WGS sequence"/>
</dbReference>